<sequence>MAASRLSELPDEILRPILLGAAGKRADLAPLRLVSKRFDELVNAELWRTVAVKNKSRLLTFVKALQKTPAIGAFVRTLTIDTGYEWEINPNLSDLKVDQSVDWLAENYSPTFVAWFSGLFGTGERSIQHAIILSIAHLPKLEHLACSLRNRQEQRLLLNLFNRCKTARLRELGLAGSNSATAKEQTPLMHLTRAGLFNKHVQEPLSKHSSIILFPLDKLQIHRPAPQLFMQRLQPDLQDLEIKNMIFHSGTLGNILTAFPSLKRLTYGAWVMPLFEQTGSVLDLDAAGNTLRQLGRNLRHLNLFILLEDDDPRILRGSIGSLQELESLWRSRQGLAPEHAAGVARDARPHYLGRCNDFPSLVGVRIDWIPEKLWRVSGWDRGMDEEWMWFTRSGAGSRAADRLNGSDMMIRPDPSEDWGAEYEDQQALRAASRAS</sequence>
<feature type="domain" description="F-box" evidence="2">
    <location>
        <begin position="3"/>
        <end position="50"/>
    </location>
</feature>
<feature type="region of interest" description="Disordered" evidence="1">
    <location>
        <begin position="413"/>
        <end position="435"/>
    </location>
</feature>
<evidence type="ECO:0000313" key="4">
    <source>
        <dbReference type="Proteomes" id="UP000756346"/>
    </source>
</evidence>
<dbReference type="OrthoDB" id="3204049at2759"/>
<dbReference type="EMBL" id="JAGTJQ010000013">
    <property type="protein sequence ID" value="KAH7014516.1"/>
    <property type="molecule type" value="Genomic_DNA"/>
</dbReference>
<feature type="compositionally biased region" description="Acidic residues" evidence="1">
    <location>
        <begin position="415"/>
        <end position="424"/>
    </location>
</feature>
<keyword evidence="4" id="KW-1185">Reference proteome</keyword>
<name>A0A9P8XSM4_9PEZI</name>
<comment type="caution">
    <text evidence="3">The sequence shown here is derived from an EMBL/GenBank/DDBJ whole genome shotgun (WGS) entry which is preliminary data.</text>
</comment>
<dbReference type="RefSeq" id="XP_046005483.1">
    <property type="nucleotide sequence ID" value="XM_046161608.1"/>
</dbReference>
<accession>A0A9P8XSM4</accession>
<dbReference type="Pfam" id="PF12937">
    <property type="entry name" value="F-box-like"/>
    <property type="match status" value="1"/>
</dbReference>
<gene>
    <name evidence="3" type="ORF">B0I36DRAFT_398285</name>
</gene>
<dbReference type="Proteomes" id="UP000756346">
    <property type="component" value="Unassembled WGS sequence"/>
</dbReference>
<dbReference type="PROSITE" id="PS50181">
    <property type="entry name" value="FBOX"/>
    <property type="match status" value="1"/>
</dbReference>
<evidence type="ECO:0000256" key="1">
    <source>
        <dbReference type="SAM" id="MobiDB-lite"/>
    </source>
</evidence>
<dbReference type="InterPro" id="IPR001810">
    <property type="entry name" value="F-box_dom"/>
</dbReference>
<evidence type="ECO:0000313" key="3">
    <source>
        <dbReference type="EMBL" id="KAH7014516.1"/>
    </source>
</evidence>
<dbReference type="GeneID" id="70191154"/>
<organism evidence="3 4">
    <name type="scientific">Microdochium trichocladiopsis</name>
    <dbReference type="NCBI Taxonomy" id="1682393"/>
    <lineage>
        <taxon>Eukaryota</taxon>
        <taxon>Fungi</taxon>
        <taxon>Dikarya</taxon>
        <taxon>Ascomycota</taxon>
        <taxon>Pezizomycotina</taxon>
        <taxon>Sordariomycetes</taxon>
        <taxon>Xylariomycetidae</taxon>
        <taxon>Xylariales</taxon>
        <taxon>Microdochiaceae</taxon>
        <taxon>Microdochium</taxon>
    </lineage>
</organism>
<dbReference type="AlphaFoldDB" id="A0A9P8XSM4"/>
<protein>
    <recommendedName>
        <fullName evidence="2">F-box domain-containing protein</fullName>
    </recommendedName>
</protein>
<evidence type="ECO:0000259" key="2">
    <source>
        <dbReference type="PROSITE" id="PS50181"/>
    </source>
</evidence>
<reference evidence="3" key="1">
    <citation type="journal article" date="2021" name="Nat. Commun.">
        <title>Genetic determinants of endophytism in the Arabidopsis root mycobiome.</title>
        <authorList>
            <person name="Mesny F."/>
            <person name="Miyauchi S."/>
            <person name="Thiergart T."/>
            <person name="Pickel B."/>
            <person name="Atanasova L."/>
            <person name="Karlsson M."/>
            <person name="Huettel B."/>
            <person name="Barry K.W."/>
            <person name="Haridas S."/>
            <person name="Chen C."/>
            <person name="Bauer D."/>
            <person name="Andreopoulos W."/>
            <person name="Pangilinan J."/>
            <person name="LaButti K."/>
            <person name="Riley R."/>
            <person name="Lipzen A."/>
            <person name="Clum A."/>
            <person name="Drula E."/>
            <person name="Henrissat B."/>
            <person name="Kohler A."/>
            <person name="Grigoriev I.V."/>
            <person name="Martin F.M."/>
            <person name="Hacquard S."/>
        </authorList>
    </citation>
    <scope>NUCLEOTIDE SEQUENCE</scope>
    <source>
        <strain evidence="3">MPI-CAGE-CH-0230</strain>
    </source>
</reference>
<proteinExistence type="predicted"/>